<evidence type="ECO:0000313" key="8">
    <source>
        <dbReference type="Proteomes" id="UP000553442"/>
    </source>
</evidence>
<evidence type="ECO:0000256" key="5">
    <source>
        <dbReference type="ARBA" id="ARBA00023014"/>
    </source>
</evidence>
<dbReference type="InterPro" id="IPR051198">
    <property type="entry name" value="BchE-like"/>
</dbReference>
<comment type="cofactor">
    <cofactor evidence="1">
        <name>[4Fe-4S] cluster</name>
        <dbReference type="ChEBI" id="CHEBI:49883"/>
    </cofactor>
</comment>
<sequence>MSPERPDVAPPRGDVTAEPTRRLRVALISPKGPLYRHRGGIFGQSLRYMPLTLPTLAALVPDELDIALTCLDEGVQDVDTDMDVDLVGMTVITGTAPRAYALAAAFRARGVAVVLGGPHVTLAPEDAAPHADAIVVGYAEESWPRLLRDVAPADWRRATTRPRTWTWPSRRCRTARCCRAGAT</sequence>
<dbReference type="PANTHER" id="PTHR43409">
    <property type="entry name" value="ANAEROBIC MAGNESIUM-PROTOPORPHYRIN IX MONOMETHYL ESTER CYCLASE-RELATED"/>
    <property type="match status" value="1"/>
</dbReference>
<dbReference type="AlphaFoldDB" id="A0A7W5PBW5"/>
<evidence type="ECO:0000313" key="7">
    <source>
        <dbReference type="EMBL" id="MBB3332299.1"/>
    </source>
</evidence>
<dbReference type="InterPro" id="IPR006158">
    <property type="entry name" value="Cobalamin-bd"/>
</dbReference>
<reference evidence="7 8" key="1">
    <citation type="submission" date="2020-08" db="EMBL/GenBank/DDBJ databases">
        <title>Genomic Encyclopedia of Archaeal and Bacterial Type Strains, Phase II (KMG-II): from individual species to whole genera.</title>
        <authorList>
            <person name="Goeker M."/>
        </authorList>
    </citation>
    <scope>NUCLEOTIDE SEQUENCE [LARGE SCALE GENOMIC DNA]</scope>
    <source>
        <strain evidence="7 8">5AG</strain>
    </source>
</reference>
<dbReference type="GO" id="GO:0046872">
    <property type="term" value="F:metal ion binding"/>
    <property type="evidence" value="ECO:0007669"/>
    <property type="project" value="UniProtKB-KW"/>
</dbReference>
<keyword evidence="2" id="KW-0949">S-adenosyl-L-methionine</keyword>
<feature type="domain" description="B12-binding" evidence="6">
    <location>
        <begin position="3"/>
        <end position="157"/>
    </location>
</feature>
<keyword evidence="3" id="KW-0479">Metal-binding</keyword>
<name>A0A7W5PBW5_9GAMM</name>
<organism evidence="7 8">
    <name type="scientific">Halomonas campaniensis</name>
    <dbReference type="NCBI Taxonomy" id="213554"/>
    <lineage>
        <taxon>Bacteria</taxon>
        <taxon>Pseudomonadati</taxon>
        <taxon>Pseudomonadota</taxon>
        <taxon>Gammaproteobacteria</taxon>
        <taxon>Oceanospirillales</taxon>
        <taxon>Halomonadaceae</taxon>
        <taxon>Halomonas</taxon>
    </lineage>
</organism>
<evidence type="ECO:0000256" key="1">
    <source>
        <dbReference type="ARBA" id="ARBA00001966"/>
    </source>
</evidence>
<dbReference type="EMBL" id="JACHZF010000028">
    <property type="protein sequence ID" value="MBB3332299.1"/>
    <property type="molecule type" value="Genomic_DNA"/>
</dbReference>
<evidence type="ECO:0000256" key="2">
    <source>
        <dbReference type="ARBA" id="ARBA00022691"/>
    </source>
</evidence>
<dbReference type="Proteomes" id="UP000553442">
    <property type="component" value="Unassembled WGS sequence"/>
</dbReference>
<comment type="caution">
    <text evidence="7">The sequence shown here is derived from an EMBL/GenBank/DDBJ whole genome shotgun (WGS) entry which is preliminary data.</text>
</comment>
<gene>
    <name evidence="7" type="ORF">BDK63_003193</name>
</gene>
<accession>A0A7W5PBW5</accession>
<keyword evidence="4" id="KW-0408">Iron</keyword>
<evidence type="ECO:0000256" key="3">
    <source>
        <dbReference type="ARBA" id="ARBA00022723"/>
    </source>
</evidence>
<dbReference type="PANTHER" id="PTHR43409:SF7">
    <property type="entry name" value="BLL1977 PROTEIN"/>
    <property type="match status" value="1"/>
</dbReference>
<protein>
    <submittedName>
        <fullName evidence="7">Radical SAM superfamily enzyme YgiQ (UPF0313 family)</fullName>
    </submittedName>
</protein>
<proteinExistence type="predicted"/>
<evidence type="ECO:0000259" key="6">
    <source>
        <dbReference type="PROSITE" id="PS51332"/>
    </source>
</evidence>
<dbReference type="Pfam" id="PF02310">
    <property type="entry name" value="B12-binding"/>
    <property type="match status" value="1"/>
</dbReference>
<keyword evidence="5" id="KW-0411">Iron-sulfur</keyword>
<dbReference type="RefSeq" id="WP_221202658.1">
    <property type="nucleotide sequence ID" value="NZ_JACHZF010000028.1"/>
</dbReference>
<keyword evidence="8" id="KW-1185">Reference proteome</keyword>
<dbReference type="GO" id="GO:0031419">
    <property type="term" value="F:cobalamin binding"/>
    <property type="evidence" value="ECO:0007669"/>
    <property type="project" value="InterPro"/>
</dbReference>
<evidence type="ECO:0000256" key="4">
    <source>
        <dbReference type="ARBA" id="ARBA00023004"/>
    </source>
</evidence>
<dbReference type="GO" id="GO:0051536">
    <property type="term" value="F:iron-sulfur cluster binding"/>
    <property type="evidence" value="ECO:0007669"/>
    <property type="project" value="UniProtKB-KW"/>
</dbReference>
<dbReference type="PROSITE" id="PS51332">
    <property type="entry name" value="B12_BINDING"/>
    <property type="match status" value="1"/>
</dbReference>
<dbReference type="GO" id="GO:0005829">
    <property type="term" value="C:cytosol"/>
    <property type="evidence" value="ECO:0007669"/>
    <property type="project" value="TreeGrafter"/>
</dbReference>
<dbReference type="Gene3D" id="3.40.50.280">
    <property type="entry name" value="Cobalamin-binding domain"/>
    <property type="match status" value="1"/>
</dbReference>